<dbReference type="STRING" id="1073089.A0A1L9S2F6"/>
<accession>A0A1L9S2F6</accession>
<sequence>MPFQSVFNDGTICIICGLEIIRSWRAYRSCHSEFKAVYQAPDGVKLTGVGSVKHDHHLRPPTNPAVRWDTMGEDSILLKDPPHPIPGVYLFHARCWDSFMDHIGSEKFDLASLYDALEYLPVPEGPWYHDVVEPRGPGHDGYDPLILPTLEQLMQSPKAPPRLSNDVSQRLAAIHQNPTDCFRLFPLEICKAIAFQLPTQVLLSLRHVSRVMIPIFTSTAFWRTRFAINGERGSLHPVAQKSPTRKTGEKNA</sequence>
<dbReference type="GeneID" id="63745986"/>
<dbReference type="VEuPathDB" id="FungiDB:ASPWEDRAFT_167364"/>
<dbReference type="Proteomes" id="UP000184383">
    <property type="component" value="Unassembled WGS sequence"/>
</dbReference>
<dbReference type="AlphaFoldDB" id="A0A1L9S2F6"/>
<evidence type="ECO:0000313" key="1">
    <source>
        <dbReference type="EMBL" id="OJJ41343.1"/>
    </source>
</evidence>
<evidence type="ECO:0000313" key="2">
    <source>
        <dbReference type="Proteomes" id="UP000184383"/>
    </source>
</evidence>
<keyword evidence="2" id="KW-1185">Reference proteome</keyword>
<evidence type="ECO:0008006" key="3">
    <source>
        <dbReference type="Google" id="ProtNLM"/>
    </source>
</evidence>
<name>A0A1L9S2F6_ASPWE</name>
<dbReference type="RefSeq" id="XP_040695019.1">
    <property type="nucleotide sequence ID" value="XM_040830138.1"/>
</dbReference>
<protein>
    <recommendedName>
        <fullName evidence="3">F-box domain-containing protein</fullName>
    </recommendedName>
</protein>
<proteinExistence type="predicted"/>
<organism evidence="1 2">
    <name type="scientific">Aspergillus wentii DTO 134E9</name>
    <dbReference type="NCBI Taxonomy" id="1073089"/>
    <lineage>
        <taxon>Eukaryota</taxon>
        <taxon>Fungi</taxon>
        <taxon>Dikarya</taxon>
        <taxon>Ascomycota</taxon>
        <taxon>Pezizomycotina</taxon>
        <taxon>Eurotiomycetes</taxon>
        <taxon>Eurotiomycetidae</taxon>
        <taxon>Eurotiales</taxon>
        <taxon>Aspergillaceae</taxon>
        <taxon>Aspergillus</taxon>
        <taxon>Aspergillus subgen. Cremei</taxon>
    </lineage>
</organism>
<gene>
    <name evidence="1" type="ORF">ASPWEDRAFT_167364</name>
</gene>
<dbReference type="EMBL" id="KV878209">
    <property type="protein sequence ID" value="OJJ41343.1"/>
    <property type="molecule type" value="Genomic_DNA"/>
</dbReference>
<reference evidence="2" key="1">
    <citation type="journal article" date="2017" name="Genome Biol.">
        <title>Comparative genomics reveals high biological diversity and specific adaptations in the industrially and medically important fungal genus Aspergillus.</title>
        <authorList>
            <person name="de Vries R.P."/>
            <person name="Riley R."/>
            <person name="Wiebenga A."/>
            <person name="Aguilar-Osorio G."/>
            <person name="Amillis S."/>
            <person name="Uchima C.A."/>
            <person name="Anderluh G."/>
            <person name="Asadollahi M."/>
            <person name="Askin M."/>
            <person name="Barry K."/>
            <person name="Battaglia E."/>
            <person name="Bayram O."/>
            <person name="Benocci T."/>
            <person name="Braus-Stromeyer S.A."/>
            <person name="Caldana C."/>
            <person name="Canovas D."/>
            <person name="Cerqueira G.C."/>
            <person name="Chen F."/>
            <person name="Chen W."/>
            <person name="Choi C."/>
            <person name="Clum A."/>
            <person name="Dos Santos R.A."/>
            <person name="Damasio A.R."/>
            <person name="Diallinas G."/>
            <person name="Emri T."/>
            <person name="Fekete E."/>
            <person name="Flipphi M."/>
            <person name="Freyberg S."/>
            <person name="Gallo A."/>
            <person name="Gournas C."/>
            <person name="Habgood R."/>
            <person name="Hainaut M."/>
            <person name="Harispe M.L."/>
            <person name="Henrissat B."/>
            <person name="Hilden K.S."/>
            <person name="Hope R."/>
            <person name="Hossain A."/>
            <person name="Karabika E."/>
            <person name="Karaffa L."/>
            <person name="Karanyi Z."/>
            <person name="Krasevec N."/>
            <person name="Kuo A."/>
            <person name="Kusch H."/>
            <person name="LaButti K."/>
            <person name="Lagendijk E.L."/>
            <person name="Lapidus A."/>
            <person name="Levasseur A."/>
            <person name="Lindquist E."/>
            <person name="Lipzen A."/>
            <person name="Logrieco A.F."/>
            <person name="MacCabe A."/>
            <person name="Maekelae M.R."/>
            <person name="Malavazi I."/>
            <person name="Melin P."/>
            <person name="Meyer V."/>
            <person name="Mielnichuk N."/>
            <person name="Miskei M."/>
            <person name="Molnar A.P."/>
            <person name="Mule G."/>
            <person name="Ngan C.Y."/>
            <person name="Orejas M."/>
            <person name="Orosz E."/>
            <person name="Ouedraogo J.P."/>
            <person name="Overkamp K.M."/>
            <person name="Park H.-S."/>
            <person name="Perrone G."/>
            <person name="Piumi F."/>
            <person name="Punt P.J."/>
            <person name="Ram A.F."/>
            <person name="Ramon A."/>
            <person name="Rauscher S."/>
            <person name="Record E."/>
            <person name="Riano-Pachon D.M."/>
            <person name="Robert V."/>
            <person name="Roehrig J."/>
            <person name="Ruller R."/>
            <person name="Salamov A."/>
            <person name="Salih N.S."/>
            <person name="Samson R.A."/>
            <person name="Sandor E."/>
            <person name="Sanguinetti M."/>
            <person name="Schuetze T."/>
            <person name="Sepcic K."/>
            <person name="Shelest E."/>
            <person name="Sherlock G."/>
            <person name="Sophianopoulou V."/>
            <person name="Squina F.M."/>
            <person name="Sun H."/>
            <person name="Susca A."/>
            <person name="Todd R.B."/>
            <person name="Tsang A."/>
            <person name="Unkles S.E."/>
            <person name="van de Wiele N."/>
            <person name="van Rossen-Uffink D."/>
            <person name="Oliveira J.V."/>
            <person name="Vesth T.C."/>
            <person name="Visser J."/>
            <person name="Yu J.-H."/>
            <person name="Zhou M."/>
            <person name="Andersen M.R."/>
            <person name="Archer D.B."/>
            <person name="Baker S.E."/>
            <person name="Benoit I."/>
            <person name="Brakhage A.A."/>
            <person name="Braus G.H."/>
            <person name="Fischer R."/>
            <person name="Frisvad J.C."/>
            <person name="Goldman G.H."/>
            <person name="Houbraken J."/>
            <person name="Oakley B."/>
            <person name="Pocsi I."/>
            <person name="Scazzocchio C."/>
            <person name="Seiboth B."/>
            <person name="vanKuyk P.A."/>
            <person name="Wortman J."/>
            <person name="Dyer P.S."/>
            <person name="Grigoriev I.V."/>
        </authorList>
    </citation>
    <scope>NUCLEOTIDE SEQUENCE [LARGE SCALE GENOMIC DNA]</scope>
    <source>
        <strain evidence="2">DTO 134E9</strain>
    </source>
</reference>
<dbReference type="OrthoDB" id="5273847at2759"/>